<feature type="transmembrane region" description="Helical" evidence="5">
    <location>
        <begin position="219"/>
        <end position="243"/>
    </location>
</feature>
<dbReference type="GO" id="GO:0005384">
    <property type="term" value="F:manganese ion transmembrane transporter activity"/>
    <property type="evidence" value="ECO:0007669"/>
    <property type="project" value="InterPro"/>
</dbReference>
<keyword evidence="2 5" id="KW-0812">Transmembrane</keyword>
<dbReference type="PANTHER" id="PTHR31851">
    <property type="entry name" value="FE(2+)/MN(2+) TRANSPORTER PCL1"/>
    <property type="match status" value="1"/>
</dbReference>
<evidence type="ECO:0000256" key="3">
    <source>
        <dbReference type="ARBA" id="ARBA00022989"/>
    </source>
</evidence>
<proteinExistence type="predicted"/>
<evidence type="ECO:0000256" key="4">
    <source>
        <dbReference type="ARBA" id="ARBA00023136"/>
    </source>
</evidence>
<feature type="transmembrane region" description="Helical" evidence="5">
    <location>
        <begin position="21"/>
        <end position="44"/>
    </location>
</feature>
<evidence type="ECO:0000256" key="1">
    <source>
        <dbReference type="ARBA" id="ARBA00004127"/>
    </source>
</evidence>
<feature type="transmembrane region" description="Helical" evidence="5">
    <location>
        <begin position="159"/>
        <end position="179"/>
    </location>
</feature>
<dbReference type="EMBL" id="MK250090">
    <property type="protein sequence ID" value="QDY52342.1"/>
    <property type="molecule type" value="Genomic_DNA"/>
</dbReference>
<keyword evidence="3 5" id="KW-1133">Transmembrane helix</keyword>
<keyword evidence="4 5" id="KW-0472">Membrane</keyword>
<evidence type="ECO:0000313" key="6">
    <source>
        <dbReference type="EMBL" id="QDY52342.1"/>
    </source>
</evidence>
<feature type="transmembrane region" description="Helical" evidence="5">
    <location>
        <begin position="191"/>
        <end position="212"/>
    </location>
</feature>
<sequence length="248" mass="28109">MDLGSHLEVHHAKSSAKYIKNVIFGGIDGIITTFSIIAACFGSGLEIKYILAMGFANLLADAFSMGFGDYISSLFESKYILSEKKKETWEYDNNRNYEVNEMIELYQNEGLELEDSKNLVNILTKNNKYKNFFIKSMVNMELGLEIPDENYKNEIKKEALITFISFIIFGFIPLLTYLISYWSNFNNYNDIFIIDCFVTLLTIMSLGYLQAIITKQPKLLGCVSLTINGLISTGIAFILGYGIEKAIN</sequence>
<dbReference type="Pfam" id="PF01988">
    <property type="entry name" value="VIT1"/>
    <property type="match status" value="1"/>
</dbReference>
<evidence type="ECO:0000256" key="2">
    <source>
        <dbReference type="ARBA" id="ARBA00022692"/>
    </source>
</evidence>
<evidence type="ECO:0000256" key="5">
    <source>
        <dbReference type="SAM" id="Phobius"/>
    </source>
</evidence>
<reference evidence="6" key="1">
    <citation type="submission" date="2018-11" db="EMBL/GenBank/DDBJ databases">
        <title>A distinct lineage of giant viruses engineers rhodopsin photosystems in predatory marine eukaryotes.</title>
        <authorList>
            <person name="Needham D.M."/>
            <person name="Yoshizawa S."/>
            <person name="Hosaka T."/>
            <person name="Poirier C."/>
            <person name="Choi C.-J."/>
            <person name="Hehenberger E."/>
            <person name="Irwin N.A.T."/>
            <person name="Wilken S."/>
            <person name="Yung C.-M."/>
            <person name="Bachy C."/>
            <person name="Kurihara R."/>
            <person name="Nakajima Y."/>
            <person name="Kojima K."/>
            <person name="Kimura-Someya T."/>
            <person name="Leonard G."/>
            <person name="Malmstrom R.R."/>
            <person name="Mende D."/>
            <person name="Olson D.K."/>
            <person name="Sudo Y."/>
            <person name="Sudek S."/>
            <person name="Richards T.A."/>
            <person name="DeLong E.F."/>
            <person name="Keeling P.J."/>
            <person name="Santoro A.E."/>
            <person name="Shirouzu M."/>
            <person name="Iwasaki W."/>
            <person name="Worden A.Z."/>
        </authorList>
    </citation>
    <scope>NUCLEOTIDE SEQUENCE</scope>
</reference>
<gene>
    <name evidence="6" type="ORF">6_54</name>
</gene>
<accession>A0A5B8IJ29</accession>
<name>A0A5B8IJ29_9VIRU</name>
<dbReference type="InterPro" id="IPR008217">
    <property type="entry name" value="Ccc1_fam"/>
</dbReference>
<organism evidence="6">
    <name type="scientific">Mimiviridae sp. ChoanoV1</name>
    <dbReference type="NCBI Taxonomy" id="2596887"/>
    <lineage>
        <taxon>Viruses</taxon>
        <taxon>Varidnaviria</taxon>
        <taxon>Bamfordvirae</taxon>
        <taxon>Nucleocytoviricota</taxon>
        <taxon>Megaviricetes</taxon>
        <taxon>Imitervirales</taxon>
        <taxon>Schizomimiviridae</taxon>
    </lineage>
</organism>
<protein>
    <submittedName>
        <fullName evidence="6">VIT family</fullName>
    </submittedName>
</protein>
<comment type="subcellular location">
    <subcellularLocation>
        <location evidence="1">Endomembrane system</location>
        <topology evidence="1">Multi-pass membrane protein</topology>
    </subcellularLocation>
</comment>